<sequence length="155" mass="17072">MTLDAALAIGETITLGRHVFEADEIKAFASKYDPQRFHLDEEAAKASVFGKLCASGWHTAAMWMKHNVASFPATAERARARGATLTFGPAAGLRELKWLKPVYVGDAITFTRTAESHRTLVSKPGWRLLSSRCEAHNQNGEPVMRFVSLTLVKAE</sequence>
<evidence type="ECO:0000313" key="3">
    <source>
        <dbReference type="Proteomes" id="UP000463224"/>
    </source>
</evidence>
<accession>A0A844QJM1</accession>
<dbReference type="EMBL" id="WPHG01000006">
    <property type="protein sequence ID" value="MVA99495.1"/>
    <property type="molecule type" value="Genomic_DNA"/>
</dbReference>
<evidence type="ECO:0000313" key="2">
    <source>
        <dbReference type="EMBL" id="MVA99495.1"/>
    </source>
</evidence>
<dbReference type="InterPro" id="IPR029069">
    <property type="entry name" value="HotDog_dom_sf"/>
</dbReference>
<gene>
    <name evidence="2" type="ORF">GN330_19795</name>
</gene>
<dbReference type="InterPro" id="IPR002539">
    <property type="entry name" value="MaoC-like_dom"/>
</dbReference>
<dbReference type="PANTHER" id="PTHR43437:SF3">
    <property type="entry name" value="HYDROXYACYL-THIOESTER DEHYDRATASE TYPE 2, MITOCHONDRIAL"/>
    <property type="match status" value="1"/>
</dbReference>
<dbReference type="SUPFAM" id="SSF54637">
    <property type="entry name" value="Thioesterase/thiol ester dehydrase-isomerase"/>
    <property type="match status" value="1"/>
</dbReference>
<dbReference type="RefSeq" id="WP_156714749.1">
    <property type="nucleotide sequence ID" value="NZ_WPHG01000006.1"/>
</dbReference>
<dbReference type="CDD" id="cd03454">
    <property type="entry name" value="YdeM"/>
    <property type="match status" value="1"/>
</dbReference>
<proteinExistence type="predicted"/>
<feature type="domain" description="MaoC-like" evidence="1">
    <location>
        <begin position="22"/>
        <end position="111"/>
    </location>
</feature>
<keyword evidence="3" id="KW-1185">Reference proteome</keyword>
<dbReference type="AlphaFoldDB" id="A0A844QJM1"/>
<dbReference type="Proteomes" id="UP000463224">
    <property type="component" value="Unassembled WGS sequence"/>
</dbReference>
<dbReference type="GO" id="GO:0006633">
    <property type="term" value="P:fatty acid biosynthetic process"/>
    <property type="evidence" value="ECO:0007669"/>
    <property type="project" value="TreeGrafter"/>
</dbReference>
<dbReference type="GO" id="GO:0019171">
    <property type="term" value="F:(3R)-hydroxyacyl-[acyl-carrier-protein] dehydratase activity"/>
    <property type="evidence" value="ECO:0007669"/>
    <property type="project" value="TreeGrafter"/>
</dbReference>
<protein>
    <submittedName>
        <fullName evidence="2">Dehydratase</fullName>
    </submittedName>
</protein>
<evidence type="ECO:0000259" key="1">
    <source>
        <dbReference type="Pfam" id="PF01575"/>
    </source>
</evidence>
<organism evidence="2 3">
    <name type="scientific">Nitratireductor arenosus</name>
    <dbReference type="NCBI Taxonomy" id="2682096"/>
    <lineage>
        <taxon>Bacteria</taxon>
        <taxon>Pseudomonadati</taxon>
        <taxon>Pseudomonadota</taxon>
        <taxon>Alphaproteobacteria</taxon>
        <taxon>Hyphomicrobiales</taxon>
        <taxon>Phyllobacteriaceae</taxon>
        <taxon>Nitratireductor</taxon>
    </lineage>
</organism>
<dbReference type="Pfam" id="PF01575">
    <property type="entry name" value="MaoC_dehydratas"/>
    <property type="match status" value="1"/>
</dbReference>
<reference evidence="2 3" key="1">
    <citation type="submission" date="2019-12" db="EMBL/GenBank/DDBJ databases">
        <title>Nitratireductor arenosus sp. nov., Isolated from sea sand, Jeju island, South Korea.</title>
        <authorList>
            <person name="Kim W."/>
        </authorList>
    </citation>
    <scope>NUCLEOTIDE SEQUENCE [LARGE SCALE GENOMIC DNA]</scope>
    <source>
        <strain evidence="2 3">CAU 1489</strain>
    </source>
</reference>
<comment type="caution">
    <text evidence="2">The sequence shown here is derived from an EMBL/GenBank/DDBJ whole genome shotgun (WGS) entry which is preliminary data.</text>
</comment>
<dbReference type="Gene3D" id="3.10.129.10">
    <property type="entry name" value="Hotdog Thioesterase"/>
    <property type="match status" value="1"/>
</dbReference>
<name>A0A844QJM1_9HYPH</name>
<dbReference type="PANTHER" id="PTHR43437">
    <property type="entry name" value="HYDROXYACYL-THIOESTER DEHYDRATASE TYPE 2, MITOCHONDRIAL-RELATED"/>
    <property type="match status" value="1"/>
</dbReference>
<dbReference type="InterPro" id="IPR050965">
    <property type="entry name" value="UPF0336/Enoyl-CoA_hydratase"/>
</dbReference>